<keyword evidence="1" id="KW-0863">Zinc-finger</keyword>
<proteinExistence type="predicted"/>
<dbReference type="SUPFAM" id="SSF57756">
    <property type="entry name" value="Retrovirus zinc finger-like domains"/>
    <property type="match status" value="2"/>
</dbReference>
<dbReference type="GeneID" id="8438664"/>
<feature type="region of interest" description="Disordered" evidence="2">
    <location>
        <begin position="34"/>
        <end position="62"/>
    </location>
</feature>
<evidence type="ECO:0000313" key="5">
    <source>
        <dbReference type="Proteomes" id="UP000002058"/>
    </source>
</evidence>
<dbReference type="STRING" id="336963.C4JKP5"/>
<dbReference type="PROSITE" id="PS50158">
    <property type="entry name" value="ZF_CCHC"/>
    <property type="match status" value="1"/>
</dbReference>
<dbReference type="OrthoDB" id="8026949at2759"/>
<dbReference type="VEuPathDB" id="FungiDB:UREG_00643"/>
<evidence type="ECO:0000256" key="2">
    <source>
        <dbReference type="SAM" id="MobiDB-lite"/>
    </source>
</evidence>
<dbReference type="AlphaFoldDB" id="C4JKP5"/>
<protein>
    <recommendedName>
        <fullName evidence="3">CCHC-type domain-containing protein</fullName>
    </recommendedName>
</protein>
<keyword evidence="5" id="KW-1185">Reference proteome</keyword>
<dbReference type="PANTHER" id="PTHR23002">
    <property type="entry name" value="ZINC FINGER CCHC DOMAIN CONTAINING PROTEIN"/>
    <property type="match status" value="1"/>
</dbReference>
<dbReference type="GO" id="GO:0008270">
    <property type="term" value="F:zinc ion binding"/>
    <property type="evidence" value="ECO:0007669"/>
    <property type="project" value="UniProtKB-KW"/>
</dbReference>
<dbReference type="InterPro" id="IPR051714">
    <property type="entry name" value="Znf_CCHC_NABP"/>
</dbReference>
<dbReference type="RefSeq" id="XP_002541129.1">
    <property type="nucleotide sequence ID" value="XM_002541083.1"/>
</dbReference>
<organism evidence="4 5">
    <name type="scientific">Uncinocarpus reesii (strain UAMH 1704)</name>
    <dbReference type="NCBI Taxonomy" id="336963"/>
    <lineage>
        <taxon>Eukaryota</taxon>
        <taxon>Fungi</taxon>
        <taxon>Dikarya</taxon>
        <taxon>Ascomycota</taxon>
        <taxon>Pezizomycotina</taxon>
        <taxon>Eurotiomycetes</taxon>
        <taxon>Eurotiomycetidae</taxon>
        <taxon>Onygenales</taxon>
        <taxon>Onygenaceae</taxon>
        <taxon>Uncinocarpus</taxon>
    </lineage>
</organism>
<feature type="region of interest" description="Disordered" evidence="2">
    <location>
        <begin position="127"/>
        <end position="181"/>
    </location>
</feature>
<dbReference type="GO" id="GO:0003676">
    <property type="term" value="F:nucleic acid binding"/>
    <property type="evidence" value="ECO:0007669"/>
    <property type="project" value="InterPro"/>
</dbReference>
<dbReference type="HOGENOM" id="CLU_1490076_0_0_1"/>
<dbReference type="KEGG" id="ure:UREG_00643"/>
<evidence type="ECO:0000259" key="3">
    <source>
        <dbReference type="PROSITE" id="PS50158"/>
    </source>
</evidence>
<reference evidence="5" key="1">
    <citation type="journal article" date="2009" name="Genome Res.">
        <title>Comparative genomic analyses of the human fungal pathogens Coccidioides and their relatives.</title>
        <authorList>
            <person name="Sharpton T.J."/>
            <person name="Stajich J.E."/>
            <person name="Rounsley S.D."/>
            <person name="Gardner M.J."/>
            <person name="Wortman J.R."/>
            <person name="Jordar V.S."/>
            <person name="Maiti R."/>
            <person name="Kodira C.D."/>
            <person name="Neafsey D.E."/>
            <person name="Zeng Q."/>
            <person name="Hung C.-Y."/>
            <person name="McMahan C."/>
            <person name="Muszewska A."/>
            <person name="Grynberg M."/>
            <person name="Mandel M.A."/>
            <person name="Kellner E.M."/>
            <person name="Barker B.M."/>
            <person name="Galgiani J.N."/>
            <person name="Orbach M.J."/>
            <person name="Kirkland T.N."/>
            <person name="Cole G.T."/>
            <person name="Henn M.R."/>
            <person name="Birren B.W."/>
            <person name="Taylor J.W."/>
        </authorList>
    </citation>
    <scope>NUCLEOTIDE SEQUENCE [LARGE SCALE GENOMIC DNA]</scope>
    <source>
        <strain evidence="5">UAMH 1704</strain>
    </source>
</reference>
<dbReference type="EMBL" id="CH476615">
    <property type="protein sequence ID" value="EEP75796.1"/>
    <property type="molecule type" value="Genomic_DNA"/>
</dbReference>
<dbReference type="InterPro" id="IPR001878">
    <property type="entry name" value="Znf_CCHC"/>
</dbReference>
<name>C4JKP5_UNCRE</name>
<dbReference type="InParanoid" id="C4JKP5"/>
<evidence type="ECO:0000313" key="4">
    <source>
        <dbReference type="EMBL" id="EEP75796.1"/>
    </source>
</evidence>
<sequence length="181" mass="19727">MGHTRRGCKQEQAAIEKVEVKCVICKEPGHRARDCTQPRKERSGCQNPAITPKNALNPAPPRVWSATDASKLVTLAKIVLKKEPITELAVTAAGHMSRDCPEKKDWSKVQCSNCKEMGHTYRRCKQPIQDANGDNEGAYGRDSGKDYGNGDNHGQAGGWQETPVQANAEWVGGEGNDGSGW</sequence>
<evidence type="ECO:0000256" key="1">
    <source>
        <dbReference type="PROSITE-ProRule" id="PRU00047"/>
    </source>
</evidence>
<accession>C4JKP5</accession>
<dbReference type="eggNOG" id="KOG0335">
    <property type="taxonomic scope" value="Eukaryota"/>
</dbReference>
<keyword evidence="1" id="KW-0479">Metal-binding</keyword>
<feature type="compositionally biased region" description="Gly residues" evidence="2">
    <location>
        <begin position="172"/>
        <end position="181"/>
    </location>
</feature>
<dbReference type="Pfam" id="PF00098">
    <property type="entry name" value="zf-CCHC"/>
    <property type="match status" value="1"/>
</dbReference>
<keyword evidence="1" id="KW-0862">Zinc</keyword>
<dbReference type="SMART" id="SM00343">
    <property type="entry name" value="ZnF_C2HC"/>
    <property type="match status" value="3"/>
</dbReference>
<dbReference type="Proteomes" id="UP000002058">
    <property type="component" value="Unassembled WGS sequence"/>
</dbReference>
<dbReference type="InterPro" id="IPR036875">
    <property type="entry name" value="Znf_CCHC_sf"/>
</dbReference>
<feature type="domain" description="CCHC-type" evidence="3">
    <location>
        <begin position="21"/>
        <end position="37"/>
    </location>
</feature>
<feature type="compositionally biased region" description="Basic and acidic residues" evidence="2">
    <location>
        <begin position="34"/>
        <end position="43"/>
    </location>
</feature>
<gene>
    <name evidence="4" type="ORF">UREG_00643</name>
</gene>
<dbReference type="Gene3D" id="4.10.60.10">
    <property type="entry name" value="Zinc finger, CCHC-type"/>
    <property type="match status" value="2"/>
</dbReference>